<evidence type="ECO:0000256" key="2">
    <source>
        <dbReference type="ARBA" id="ARBA00026234"/>
    </source>
</evidence>
<reference evidence="4" key="1">
    <citation type="submission" date="2020-11" db="EMBL/GenBank/DDBJ databases">
        <authorList>
            <person name="Whiteford S."/>
        </authorList>
    </citation>
    <scope>NUCLEOTIDE SEQUENCE</scope>
</reference>
<comment type="caution">
    <text evidence="4">The sequence shown here is derived from an EMBL/GenBank/DDBJ whole genome shotgun (WGS) entry which is preliminary data.</text>
</comment>
<gene>
    <name evidence="4" type="ORF">PLXY2_LOCUS5617</name>
</gene>
<accession>A0A8S4EEL4</accession>
<keyword evidence="5" id="KW-1185">Reference proteome</keyword>
<proteinExistence type="inferred from homology"/>
<sequence>MRSLQLYRFLLRECEKLPPDACKHYKFSIKQSFKQHRFEPDSNRVKEIITKSIEDAKWVVNKYTKK</sequence>
<dbReference type="CDD" id="cd20269">
    <property type="entry name" value="Complex1_LYR_LYRM9"/>
    <property type="match status" value="1"/>
</dbReference>
<dbReference type="PANTHER" id="PTHR47061">
    <property type="entry name" value="LYR MOTIF-CONTAINING PROTEIN 9"/>
    <property type="match status" value="1"/>
</dbReference>
<dbReference type="InterPro" id="IPR052151">
    <property type="entry name" value="Complex_I_LYR"/>
</dbReference>
<dbReference type="Proteomes" id="UP000653454">
    <property type="component" value="Unassembled WGS sequence"/>
</dbReference>
<feature type="domain" description="Complex 1 LYR protein" evidence="3">
    <location>
        <begin position="3"/>
        <end position="57"/>
    </location>
</feature>
<protein>
    <recommendedName>
        <fullName evidence="2">LYR motif-containing protein 9</fullName>
    </recommendedName>
</protein>
<evidence type="ECO:0000313" key="5">
    <source>
        <dbReference type="Proteomes" id="UP000653454"/>
    </source>
</evidence>
<evidence type="ECO:0000259" key="3">
    <source>
        <dbReference type="Pfam" id="PF05347"/>
    </source>
</evidence>
<dbReference type="PANTHER" id="PTHR47061:SF1">
    <property type="entry name" value="LYR MOTIF-CONTAINING PROTEIN 9"/>
    <property type="match status" value="1"/>
</dbReference>
<name>A0A8S4EEL4_PLUXY</name>
<evidence type="ECO:0000256" key="1">
    <source>
        <dbReference type="ARBA" id="ARBA00025757"/>
    </source>
</evidence>
<dbReference type="InterPro" id="IPR008011">
    <property type="entry name" value="Complex1_LYR_dom"/>
</dbReference>
<dbReference type="InterPro" id="IPR045291">
    <property type="entry name" value="Complex1_LYR_LYRM9"/>
</dbReference>
<dbReference type="EMBL" id="CAJHNJ030000016">
    <property type="protein sequence ID" value="CAG9114268.1"/>
    <property type="molecule type" value="Genomic_DNA"/>
</dbReference>
<dbReference type="Pfam" id="PF05347">
    <property type="entry name" value="Complex1_LYR"/>
    <property type="match status" value="1"/>
</dbReference>
<organism evidence="4 5">
    <name type="scientific">Plutella xylostella</name>
    <name type="common">Diamondback moth</name>
    <name type="synonym">Plutella maculipennis</name>
    <dbReference type="NCBI Taxonomy" id="51655"/>
    <lineage>
        <taxon>Eukaryota</taxon>
        <taxon>Metazoa</taxon>
        <taxon>Ecdysozoa</taxon>
        <taxon>Arthropoda</taxon>
        <taxon>Hexapoda</taxon>
        <taxon>Insecta</taxon>
        <taxon>Pterygota</taxon>
        <taxon>Neoptera</taxon>
        <taxon>Endopterygota</taxon>
        <taxon>Lepidoptera</taxon>
        <taxon>Glossata</taxon>
        <taxon>Ditrysia</taxon>
        <taxon>Yponomeutoidea</taxon>
        <taxon>Plutellidae</taxon>
        <taxon>Plutella</taxon>
    </lineage>
</organism>
<dbReference type="AlphaFoldDB" id="A0A8S4EEL4"/>
<comment type="similarity">
    <text evidence="1">Belongs to the complex I LYR family. LYRM9 subfamily.</text>
</comment>
<evidence type="ECO:0000313" key="4">
    <source>
        <dbReference type="EMBL" id="CAG9114268.1"/>
    </source>
</evidence>